<dbReference type="Proteomes" id="UP001153292">
    <property type="component" value="Chromosome 13"/>
</dbReference>
<proteinExistence type="predicted"/>
<reference evidence="6" key="1">
    <citation type="submission" date="2021-12" db="EMBL/GenBank/DDBJ databases">
        <authorList>
            <person name="King R."/>
        </authorList>
    </citation>
    <scope>NUCLEOTIDE SEQUENCE</scope>
</reference>
<feature type="domain" description="C2H2-type" evidence="5">
    <location>
        <begin position="388"/>
        <end position="408"/>
    </location>
</feature>
<dbReference type="PROSITE" id="PS00028">
    <property type="entry name" value="ZINC_FINGER_C2H2_1"/>
    <property type="match status" value="13"/>
</dbReference>
<keyword evidence="7" id="KW-1185">Reference proteome</keyword>
<dbReference type="SMART" id="SM00355">
    <property type="entry name" value="ZnF_C2H2"/>
    <property type="match status" value="16"/>
</dbReference>
<feature type="domain" description="C2H2-type" evidence="5">
    <location>
        <begin position="295"/>
        <end position="316"/>
    </location>
</feature>
<dbReference type="SUPFAM" id="SSF57667">
    <property type="entry name" value="beta-beta-alpha zinc fingers"/>
    <property type="match status" value="6"/>
</dbReference>
<feature type="domain" description="C2H2-type" evidence="5">
    <location>
        <begin position="181"/>
        <end position="201"/>
    </location>
</feature>
<keyword evidence="4" id="KW-0862">Zinc</keyword>
<accession>A0ABN8AT19</accession>
<dbReference type="Gene3D" id="3.30.160.60">
    <property type="entry name" value="Classic Zinc Finger"/>
    <property type="match status" value="9"/>
</dbReference>
<feature type="domain" description="C2H2-type" evidence="5">
    <location>
        <begin position="415"/>
        <end position="435"/>
    </location>
</feature>
<dbReference type="InterPro" id="IPR036236">
    <property type="entry name" value="Znf_C2H2_sf"/>
</dbReference>
<feature type="domain" description="C2H2-type" evidence="5">
    <location>
        <begin position="443"/>
        <end position="463"/>
    </location>
</feature>
<dbReference type="EMBL" id="OU963906">
    <property type="protein sequence ID" value="CAH0399006.1"/>
    <property type="molecule type" value="Genomic_DNA"/>
</dbReference>
<protein>
    <recommendedName>
        <fullName evidence="5">C2H2-type domain-containing protein</fullName>
    </recommendedName>
</protein>
<evidence type="ECO:0000313" key="7">
    <source>
        <dbReference type="Proteomes" id="UP001153292"/>
    </source>
</evidence>
<dbReference type="InterPro" id="IPR013087">
    <property type="entry name" value="Znf_C2H2_type"/>
</dbReference>
<feature type="domain" description="C2H2-type" evidence="5">
    <location>
        <begin position="267"/>
        <end position="287"/>
    </location>
</feature>
<feature type="domain" description="C2H2-type" evidence="5">
    <location>
        <begin position="471"/>
        <end position="491"/>
    </location>
</feature>
<feature type="domain" description="C2H2-type" evidence="5">
    <location>
        <begin position="123"/>
        <end position="143"/>
    </location>
</feature>
<dbReference type="Pfam" id="PF00096">
    <property type="entry name" value="zf-C2H2"/>
    <property type="match status" value="5"/>
</dbReference>
<evidence type="ECO:0000256" key="1">
    <source>
        <dbReference type="ARBA" id="ARBA00022723"/>
    </source>
</evidence>
<keyword evidence="3" id="KW-0863">Zinc-finger</keyword>
<evidence type="ECO:0000256" key="2">
    <source>
        <dbReference type="ARBA" id="ARBA00022737"/>
    </source>
</evidence>
<dbReference type="PANTHER" id="PTHR24379:SF121">
    <property type="entry name" value="C2H2-TYPE DOMAIN-CONTAINING PROTEIN"/>
    <property type="match status" value="1"/>
</dbReference>
<evidence type="ECO:0000313" key="6">
    <source>
        <dbReference type="EMBL" id="CAH0399006.1"/>
    </source>
</evidence>
<feature type="domain" description="C2H2-type" evidence="5">
    <location>
        <begin position="331"/>
        <end position="352"/>
    </location>
</feature>
<organism evidence="6 7">
    <name type="scientific">Chilo suppressalis</name>
    <name type="common">Asiatic rice borer moth</name>
    <dbReference type="NCBI Taxonomy" id="168631"/>
    <lineage>
        <taxon>Eukaryota</taxon>
        <taxon>Metazoa</taxon>
        <taxon>Ecdysozoa</taxon>
        <taxon>Arthropoda</taxon>
        <taxon>Hexapoda</taxon>
        <taxon>Insecta</taxon>
        <taxon>Pterygota</taxon>
        <taxon>Neoptera</taxon>
        <taxon>Endopterygota</taxon>
        <taxon>Lepidoptera</taxon>
        <taxon>Glossata</taxon>
        <taxon>Ditrysia</taxon>
        <taxon>Pyraloidea</taxon>
        <taxon>Crambidae</taxon>
        <taxon>Crambinae</taxon>
        <taxon>Chilo</taxon>
    </lineage>
</organism>
<evidence type="ECO:0000256" key="3">
    <source>
        <dbReference type="ARBA" id="ARBA00022771"/>
    </source>
</evidence>
<feature type="domain" description="C2H2-type" evidence="5">
    <location>
        <begin position="359"/>
        <end position="381"/>
    </location>
</feature>
<gene>
    <name evidence="6" type="ORF">CHILSU_LOCUS2134</name>
</gene>
<keyword evidence="1" id="KW-0479">Metal-binding</keyword>
<sequence>MATLSKGVPVETDINEIFIDPKPKLTTIDLVGGIHCHICNLTIGNKKDFDSHYIQHGTGNTEITYTCVVCLKEIVGYPSFRGHCYLVHVTKDKFKCELCHKMFSKQSALQSHIKNMHELIHKCMICQKKFQNQKELLLHKVFHKNTENGPPYECQTCADRLDTPDDCENHIEEHSFMFYSCPICNEDINDIQHAASHLMKHFGNVLTNAKPGEDTTKDTIEERSNDSSIDLLGGILCSYCDNTYKDRPDFDNHIRVEHPSKEIIYACNICGKEYEKYFNFANHCYDHTTKDRFECEECSKTFPRLSLLVIHMEAYHSDTKPLGEDTRPFTCLQCNHGFMTDYRLKEHYRTKHKIYNNQCPERGCGKTFDAPRDLILHLREHNSVQNWCKQCGLRFYSLQACEKHLQYHKKKLYSCPVCSKNYGEKYLVIKHLQQHFSAVLHVCKVCGKVYNWRNRLVQHMKVHNEVKPHVCSFCGKGFTKTYLLQQHLNIHTGQKPFKCTNCPKTFASHPNLRKHQRNIHNVAIINRKRVLNENNNHNDSNKAIEETLMDDSMLDGESALVEEDNNEIHANTDLNEPVIDTSVDMSNTENSFEDSQISINQWISNSIDPVVLEMLEENILNQQGVDVEVTNIYDFQKELWVSSSSIQPGTDSCEALVTREYGPEFVFGAEAASVGAGYIPLGDPPLPHIDPRLTLLHPVPPTITPTPYPCSPPYTSPDSAPVLTKLQSPYDFDTARFTVNTDIF</sequence>
<keyword evidence="2" id="KW-0677">Repeat</keyword>
<evidence type="ECO:0000256" key="4">
    <source>
        <dbReference type="ARBA" id="ARBA00022833"/>
    </source>
</evidence>
<dbReference type="PANTHER" id="PTHR24379">
    <property type="entry name" value="KRAB AND ZINC FINGER DOMAIN-CONTAINING"/>
    <property type="match status" value="1"/>
</dbReference>
<feature type="domain" description="C2H2-type" evidence="5">
    <location>
        <begin position="237"/>
        <end position="258"/>
    </location>
</feature>
<name>A0ABN8AT19_CHISP</name>
<evidence type="ECO:0000259" key="5">
    <source>
        <dbReference type="PROSITE" id="PS00028"/>
    </source>
</evidence>
<feature type="domain" description="C2H2-type" evidence="5">
    <location>
        <begin position="96"/>
        <end position="117"/>
    </location>
</feature>
<feature type="domain" description="C2H2-type" evidence="5">
    <location>
        <begin position="499"/>
        <end position="520"/>
    </location>
</feature>